<comment type="caution">
    <text evidence="2">The sequence shown here is derived from an EMBL/GenBank/DDBJ whole genome shotgun (WGS) entry which is preliminary data.</text>
</comment>
<dbReference type="Gene3D" id="3.40.50.300">
    <property type="entry name" value="P-loop containing nucleotide triphosphate hydrolases"/>
    <property type="match status" value="1"/>
</dbReference>
<dbReference type="SUPFAM" id="SSF52540">
    <property type="entry name" value="P-loop containing nucleoside triphosphate hydrolases"/>
    <property type="match status" value="1"/>
</dbReference>
<dbReference type="InterPro" id="IPR041682">
    <property type="entry name" value="AAA_14"/>
</dbReference>
<dbReference type="InterPro" id="IPR027417">
    <property type="entry name" value="P-loop_NTPase"/>
</dbReference>
<sequence length="68" mass="7793">MIERRIRNELIARLDESPAVALLGPRQVGKTTLAQELADDRPSIYLDLESDRDRAKLTWSALEKLVQF</sequence>
<dbReference type="EMBL" id="BBQY01000023">
    <property type="protein sequence ID" value="GBH32096.1"/>
    <property type="molecule type" value="Genomic_DNA"/>
</dbReference>
<dbReference type="Proteomes" id="UP000290975">
    <property type="component" value="Unassembled WGS sequence"/>
</dbReference>
<name>A0A401J629_SPHXE</name>
<organism evidence="2 3">
    <name type="scientific">Sphingobium xenophagum</name>
    <dbReference type="NCBI Taxonomy" id="121428"/>
    <lineage>
        <taxon>Bacteria</taxon>
        <taxon>Pseudomonadati</taxon>
        <taxon>Pseudomonadota</taxon>
        <taxon>Alphaproteobacteria</taxon>
        <taxon>Sphingomonadales</taxon>
        <taxon>Sphingomonadaceae</taxon>
        <taxon>Sphingobium</taxon>
    </lineage>
</organism>
<dbReference type="Pfam" id="PF13173">
    <property type="entry name" value="AAA_14"/>
    <property type="match status" value="1"/>
</dbReference>
<dbReference type="RefSeq" id="WP_130753985.1">
    <property type="nucleotide sequence ID" value="NZ_BBQY01000023.1"/>
</dbReference>
<evidence type="ECO:0000259" key="1">
    <source>
        <dbReference type="Pfam" id="PF13173"/>
    </source>
</evidence>
<keyword evidence="3" id="KW-1185">Reference proteome</keyword>
<dbReference type="AlphaFoldDB" id="A0A401J629"/>
<evidence type="ECO:0000313" key="2">
    <source>
        <dbReference type="EMBL" id="GBH32096.1"/>
    </source>
</evidence>
<feature type="domain" description="AAA" evidence="1">
    <location>
        <begin position="17"/>
        <end position="58"/>
    </location>
</feature>
<reference evidence="2 3" key="1">
    <citation type="submission" date="2014-12" db="EMBL/GenBank/DDBJ databases">
        <title>Whole genome sequencing of Sphingobium xenophagum OW59.</title>
        <authorList>
            <person name="Ohta Y."/>
            <person name="Nishi S."/>
            <person name="Hatada Y."/>
        </authorList>
    </citation>
    <scope>NUCLEOTIDE SEQUENCE [LARGE SCALE GENOMIC DNA]</scope>
    <source>
        <strain evidence="2 3">OW59</strain>
    </source>
</reference>
<evidence type="ECO:0000313" key="3">
    <source>
        <dbReference type="Proteomes" id="UP000290975"/>
    </source>
</evidence>
<proteinExistence type="predicted"/>
<accession>A0A401J629</accession>
<protein>
    <recommendedName>
        <fullName evidence="1">AAA domain-containing protein</fullName>
    </recommendedName>
</protein>
<gene>
    <name evidence="2" type="ORF">MBESOW_P3357</name>
</gene>